<organism evidence="1 2">
    <name type="scientific">Coniosporium tulheliwenetii</name>
    <dbReference type="NCBI Taxonomy" id="3383036"/>
    <lineage>
        <taxon>Eukaryota</taxon>
        <taxon>Fungi</taxon>
        <taxon>Dikarya</taxon>
        <taxon>Ascomycota</taxon>
        <taxon>Pezizomycotina</taxon>
        <taxon>Dothideomycetes</taxon>
        <taxon>Dothideomycetes incertae sedis</taxon>
        <taxon>Coniosporium</taxon>
    </lineage>
</organism>
<protein>
    <submittedName>
        <fullName evidence="1">Uncharacterized protein</fullName>
    </submittedName>
</protein>
<proteinExistence type="predicted"/>
<comment type="caution">
    <text evidence="1">The sequence shown here is derived from an EMBL/GenBank/DDBJ whole genome shotgun (WGS) entry which is preliminary data.</text>
</comment>
<reference evidence="1" key="1">
    <citation type="submission" date="2022-10" db="EMBL/GenBank/DDBJ databases">
        <title>Culturing micro-colonial fungi from biological soil crusts in the Mojave desert and describing Neophaeococcomyces mojavensis, and introducing the new genera and species Taxawa tesnikishii.</title>
        <authorList>
            <person name="Kurbessoian T."/>
            <person name="Stajich J.E."/>
        </authorList>
    </citation>
    <scope>NUCLEOTIDE SEQUENCE</scope>
    <source>
        <strain evidence="1">JES_115</strain>
    </source>
</reference>
<dbReference type="Proteomes" id="UP001172680">
    <property type="component" value="Unassembled WGS sequence"/>
</dbReference>
<evidence type="ECO:0000313" key="1">
    <source>
        <dbReference type="EMBL" id="KAJ9635404.1"/>
    </source>
</evidence>
<sequence>MRLSFPTVLAFAGSGLTAVTERGACNADGCARAVTGARRGVSFQSSARADCVSFLAKTLTLPAGTTTLTETLTTATPSSEPGIPKRAEASTANHALSSTTGLPSYAKACSDAVRYASACSCWGVSGSTQTVLAEVITVTSTEFVSPTAPTPPTISMGSITTSVHEPDASSTASTTSSIPSPSSGPTGTYLPPVPTSYAECLFDPYKGSQTIELIDVNTGVSFVNVGGRAALAMDRVDNGLTTYHLVAPANGPSGVFDLVSDSGKYVAVFEDGQVGFVDESSNGQNQIVDGSGAKYLTTVWSVTCDGELVAGILGGSQLQLGLIGNALYAQSTSPAIRKRQLLPILSIKVVIFPLELRTRLGQDQPRCPNPELNAVDKWGARKASANGCGSQGFMYNHVPFVGCCNDHDYCFDNCERTFKDCNSKFADCMTKSCTDAYPSSSLDSLVKRLGCNRLAASFAWIVDNEIGRAVFNIANKERCACCKPGEKSCQSGCADLLNDPNNCGTCGNVCPSGHCQNGACSDLSCQGTPTYCDERPRERLCY</sequence>
<gene>
    <name evidence="1" type="ORF">H2199_008407</name>
</gene>
<name>A0ACC2YJ76_9PEZI</name>
<keyword evidence="2" id="KW-1185">Reference proteome</keyword>
<accession>A0ACC2YJ76</accession>
<dbReference type="EMBL" id="JAPDRP010000027">
    <property type="protein sequence ID" value="KAJ9635404.1"/>
    <property type="molecule type" value="Genomic_DNA"/>
</dbReference>
<evidence type="ECO:0000313" key="2">
    <source>
        <dbReference type="Proteomes" id="UP001172680"/>
    </source>
</evidence>